<keyword evidence="4" id="KW-1185">Reference proteome</keyword>
<gene>
    <name evidence="3" type="ORF">NWFMUON74_30850</name>
</gene>
<dbReference type="KEGG" id="nwl:NWFMUON74_30850"/>
<feature type="region of interest" description="Disordered" evidence="1">
    <location>
        <begin position="50"/>
        <end position="69"/>
    </location>
</feature>
<sequence>MSTFRAAATVTLAGIAVWSAMSAGAAAAPVLVSTDPVSMRVAAPGGHAAAPVASGSAERFQKPDPGPYPNMEECERARARYYDPSQLECVPVR</sequence>
<feature type="signal peptide" evidence="2">
    <location>
        <begin position="1"/>
        <end position="27"/>
    </location>
</feature>
<dbReference type="Proteomes" id="UP000516173">
    <property type="component" value="Chromosome"/>
</dbReference>
<evidence type="ECO:0000313" key="3">
    <source>
        <dbReference type="EMBL" id="BCK55313.1"/>
    </source>
</evidence>
<evidence type="ECO:0000313" key="4">
    <source>
        <dbReference type="Proteomes" id="UP000516173"/>
    </source>
</evidence>
<protein>
    <submittedName>
        <fullName evidence="3">Uncharacterized protein</fullName>
    </submittedName>
</protein>
<dbReference type="AlphaFoldDB" id="A0A7G1KM64"/>
<reference evidence="3 4" key="1">
    <citation type="submission" date="2020-08" db="EMBL/GenBank/DDBJ databases">
        <title>Genome Sequencing of Nocardia wallacei strain FMUON74 and assembly.</title>
        <authorList>
            <person name="Toyokawa M."/>
            <person name="Uesaka K."/>
        </authorList>
    </citation>
    <scope>NUCLEOTIDE SEQUENCE [LARGE SCALE GENOMIC DNA]</scope>
    <source>
        <strain evidence="3 4">FMUON74</strain>
    </source>
</reference>
<accession>A0A7G1KM64</accession>
<dbReference type="GeneID" id="80347631"/>
<dbReference type="EMBL" id="AP023396">
    <property type="protein sequence ID" value="BCK55313.1"/>
    <property type="molecule type" value="Genomic_DNA"/>
</dbReference>
<evidence type="ECO:0000256" key="1">
    <source>
        <dbReference type="SAM" id="MobiDB-lite"/>
    </source>
</evidence>
<proteinExistence type="predicted"/>
<keyword evidence="2" id="KW-0732">Signal</keyword>
<name>A0A7G1KM64_9NOCA</name>
<feature type="chain" id="PRO_5038688441" evidence="2">
    <location>
        <begin position="28"/>
        <end position="93"/>
    </location>
</feature>
<organism evidence="3 4">
    <name type="scientific">Nocardia wallacei</name>
    <dbReference type="NCBI Taxonomy" id="480035"/>
    <lineage>
        <taxon>Bacteria</taxon>
        <taxon>Bacillati</taxon>
        <taxon>Actinomycetota</taxon>
        <taxon>Actinomycetes</taxon>
        <taxon>Mycobacteriales</taxon>
        <taxon>Nocardiaceae</taxon>
        <taxon>Nocardia</taxon>
    </lineage>
</organism>
<evidence type="ECO:0000256" key="2">
    <source>
        <dbReference type="SAM" id="SignalP"/>
    </source>
</evidence>
<dbReference type="RefSeq" id="WP_187688445.1">
    <property type="nucleotide sequence ID" value="NZ_AP023396.1"/>
</dbReference>